<protein>
    <submittedName>
        <fullName evidence="2">Uncharacterized protein</fullName>
    </submittedName>
</protein>
<evidence type="ECO:0000313" key="2">
    <source>
        <dbReference type="EMBL" id="GAH12133.1"/>
    </source>
</evidence>
<feature type="transmembrane region" description="Helical" evidence="1">
    <location>
        <begin position="61"/>
        <end position="81"/>
    </location>
</feature>
<keyword evidence="1" id="KW-0472">Membrane</keyword>
<keyword evidence="1" id="KW-0812">Transmembrane</keyword>
<dbReference type="EMBL" id="BART01032549">
    <property type="protein sequence ID" value="GAH12133.1"/>
    <property type="molecule type" value="Genomic_DNA"/>
</dbReference>
<proteinExistence type="predicted"/>
<sequence>MEGLKALPYIFLVLAIAGIIGGASALVLGKFKATSTDVDADNAIGNATLAVGDVAAQLPTIGIIAVMVIIISIIAGVFVYMRYFG</sequence>
<comment type="caution">
    <text evidence="2">The sequence shown here is derived from an EMBL/GenBank/DDBJ whole genome shotgun (WGS) entry which is preliminary data.</text>
</comment>
<organism evidence="2">
    <name type="scientific">marine sediment metagenome</name>
    <dbReference type="NCBI Taxonomy" id="412755"/>
    <lineage>
        <taxon>unclassified sequences</taxon>
        <taxon>metagenomes</taxon>
        <taxon>ecological metagenomes</taxon>
    </lineage>
</organism>
<gene>
    <name evidence="2" type="ORF">S01H4_56211</name>
</gene>
<reference evidence="2" key="1">
    <citation type="journal article" date="2014" name="Front. Microbiol.">
        <title>High frequency of phylogenetically diverse reductive dehalogenase-homologous genes in deep subseafloor sedimentary metagenomes.</title>
        <authorList>
            <person name="Kawai M."/>
            <person name="Futagami T."/>
            <person name="Toyoda A."/>
            <person name="Takaki Y."/>
            <person name="Nishi S."/>
            <person name="Hori S."/>
            <person name="Arai W."/>
            <person name="Tsubouchi T."/>
            <person name="Morono Y."/>
            <person name="Uchiyama I."/>
            <person name="Ito T."/>
            <person name="Fujiyama A."/>
            <person name="Inagaki F."/>
            <person name="Takami H."/>
        </authorList>
    </citation>
    <scope>NUCLEOTIDE SEQUENCE</scope>
    <source>
        <strain evidence="2">Expedition CK06-06</strain>
    </source>
</reference>
<name>X1EU28_9ZZZZ</name>
<feature type="transmembrane region" description="Helical" evidence="1">
    <location>
        <begin position="7"/>
        <end position="28"/>
    </location>
</feature>
<accession>X1EU28</accession>
<dbReference type="AlphaFoldDB" id="X1EU28"/>
<evidence type="ECO:0000256" key="1">
    <source>
        <dbReference type="SAM" id="Phobius"/>
    </source>
</evidence>
<keyword evidence="1" id="KW-1133">Transmembrane helix</keyword>